<dbReference type="EMBL" id="JBHLZU010000002">
    <property type="protein sequence ID" value="MFB9902893.1"/>
    <property type="molecule type" value="Genomic_DNA"/>
</dbReference>
<evidence type="ECO:0000313" key="2">
    <source>
        <dbReference type="Proteomes" id="UP001589693"/>
    </source>
</evidence>
<dbReference type="Proteomes" id="UP001589693">
    <property type="component" value="Unassembled WGS sequence"/>
</dbReference>
<name>A0ABV5ZRS1_9PSEU</name>
<organism evidence="1 2">
    <name type="scientific">Allokutzneria oryzae</name>
    <dbReference type="NCBI Taxonomy" id="1378989"/>
    <lineage>
        <taxon>Bacteria</taxon>
        <taxon>Bacillati</taxon>
        <taxon>Actinomycetota</taxon>
        <taxon>Actinomycetes</taxon>
        <taxon>Pseudonocardiales</taxon>
        <taxon>Pseudonocardiaceae</taxon>
        <taxon>Allokutzneria</taxon>
    </lineage>
</organism>
<dbReference type="RefSeq" id="WP_377849998.1">
    <property type="nucleotide sequence ID" value="NZ_JBHLZU010000002.1"/>
</dbReference>
<gene>
    <name evidence="1" type="ORF">ACFFQA_02965</name>
</gene>
<keyword evidence="2" id="KW-1185">Reference proteome</keyword>
<evidence type="ECO:0000313" key="1">
    <source>
        <dbReference type="EMBL" id="MFB9902893.1"/>
    </source>
</evidence>
<proteinExistence type="predicted"/>
<sequence>MPEPAAVNNRVGQAHTVIQVGAVHGDVRMVQYGDASSGFEPSPISIYVSITEAAEEVVRTLVVDGDPPSEVLLSNAVQMRITVEALTAQAVVLEAARPVIVERHSPRLACVHHSYALGEDMHPVWWDTDLTTPRPRLRRIGMDLSSTAEFPRRDPGGFPYSVSMQRPMQFWVMPRVREHEVEWQLELDWICRGRRGTFVIDTGDGPFRLYPEDQDLYELHDDMPWRDAPAAVRDLWERHIRAGNTKPS</sequence>
<comment type="caution">
    <text evidence="1">The sequence shown here is derived from an EMBL/GenBank/DDBJ whole genome shotgun (WGS) entry which is preliminary data.</text>
</comment>
<protein>
    <submittedName>
        <fullName evidence="1">Uncharacterized protein</fullName>
    </submittedName>
</protein>
<accession>A0ABV5ZRS1</accession>
<reference evidence="1 2" key="1">
    <citation type="submission" date="2024-09" db="EMBL/GenBank/DDBJ databases">
        <authorList>
            <person name="Sun Q."/>
            <person name="Mori K."/>
        </authorList>
    </citation>
    <scope>NUCLEOTIDE SEQUENCE [LARGE SCALE GENOMIC DNA]</scope>
    <source>
        <strain evidence="1 2">TBRC 7907</strain>
    </source>
</reference>